<gene>
    <name evidence="1" type="ORF">GO986_17150</name>
</gene>
<comment type="caution">
    <text evidence="1">The sequence shown here is derived from an EMBL/GenBank/DDBJ whole genome shotgun (WGS) entry which is preliminary data.</text>
</comment>
<reference evidence="1 2" key="1">
    <citation type="submission" date="2019-12" db="EMBL/GenBank/DDBJ databases">
        <title>Deinococcus sp. HMF7620 Genome sequencing and assembly.</title>
        <authorList>
            <person name="Kang H."/>
            <person name="Kim H."/>
            <person name="Joh K."/>
        </authorList>
    </citation>
    <scope>NUCLEOTIDE SEQUENCE [LARGE SCALE GENOMIC DNA]</scope>
    <source>
        <strain evidence="1 2">HMF7620</strain>
    </source>
</reference>
<evidence type="ECO:0000313" key="2">
    <source>
        <dbReference type="Proteomes" id="UP000483286"/>
    </source>
</evidence>
<keyword evidence="2" id="KW-1185">Reference proteome</keyword>
<dbReference type="AlphaFoldDB" id="A0A7C9HTE8"/>
<protein>
    <submittedName>
        <fullName evidence="1">Uncharacterized protein</fullName>
    </submittedName>
</protein>
<sequence length="59" mass="6638">MSTVLILALLIGTPIWLLVQFSRVRSELDRKGRSVEPLTGALFFEGQQRAREGLKARPD</sequence>
<accession>A0A7C9HTE8</accession>
<name>A0A7C9HTE8_9DEIO</name>
<dbReference type="RefSeq" id="WP_157460522.1">
    <property type="nucleotide sequence ID" value="NZ_WQLB01000028.1"/>
</dbReference>
<dbReference type="EMBL" id="WQLB01000028">
    <property type="protein sequence ID" value="MVN88472.1"/>
    <property type="molecule type" value="Genomic_DNA"/>
</dbReference>
<proteinExistence type="predicted"/>
<dbReference type="Proteomes" id="UP000483286">
    <property type="component" value="Unassembled WGS sequence"/>
</dbReference>
<organism evidence="1 2">
    <name type="scientific">Deinococcus arboris</name>
    <dbReference type="NCBI Taxonomy" id="2682977"/>
    <lineage>
        <taxon>Bacteria</taxon>
        <taxon>Thermotogati</taxon>
        <taxon>Deinococcota</taxon>
        <taxon>Deinococci</taxon>
        <taxon>Deinococcales</taxon>
        <taxon>Deinococcaceae</taxon>
        <taxon>Deinococcus</taxon>
    </lineage>
</organism>
<evidence type="ECO:0000313" key="1">
    <source>
        <dbReference type="EMBL" id="MVN88472.1"/>
    </source>
</evidence>